<proteinExistence type="predicted"/>
<feature type="compositionally biased region" description="Basic residues" evidence="1">
    <location>
        <begin position="85"/>
        <end position="94"/>
    </location>
</feature>
<dbReference type="EMBL" id="SSMQ01000010">
    <property type="protein sequence ID" value="TKD09395.1"/>
    <property type="molecule type" value="Genomic_DNA"/>
</dbReference>
<protein>
    <submittedName>
        <fullName evidence="2">Uncharacterized protein</fullName>
    </submittedName>
</protein>
<evidence type="ECO:0000313" key="2">
    <source>
        <dbReference type="EMBL" id="TKD09395.1"/>
    </source>
</evidence>
<keyword evidence="3" id="KW-1185">Reference proteome</keyword>
<dbReference type="AlphaFoldDB" id="A0A4U1JEQ8"/>
<feature type="region of interest" description="Disordered" evidence="1">
    <location>
        <begin position="1"/>
        <end position="53"/>
    </location>
</feature>
<sequence>MVLPVLETKKLSPFASLPPAPPPPPMPPAPPPPPMPPAPPPPPIPPVPPVPPPVPPPPVPLPVLFVPELVPESSPQATTASVSPRPRRTPKLRRGYVPDRFMEAS</sequence>
<feature type="compositionally biased region" description="Pro residues" evidence="1">
    <location>
        <begin position="16"/>
        <end position="53"/>
    </location>
</feature>
<feature type="compositionally biased region" description="Polar residues" evidence="1">
    <location>
        <begin position="73"/>
        <end position="82"/>
    </location>
</feature>
<evidence type="ECO:0000256" key="1">
    <source>
        <dbReference type="SAM" id="MobiDB-lite"/>
    </source>
</evidence>
<dbReference type="PRINTS" id="PR01217">
    <property type="entry name" value="PRICHEXTENSN"/>
</dbReference>
<reference evidence="2 3" key="1">
    <citation type="submission" date="2019-04" db="EMBL/GenBank/DDBJ databases">
        <authorList>
            <person name="Li Y."/>
            <person name="Wang J."/>
        </authorList>
    </citation>
    <scope>NUCLEOTIDE SEQUENCE [LARGE SCALE GENOMIC DNA]</scope>
    <source>
        <strain evidence="2 3">DSM 14668</strain>
    </source>
</reference>
<gene>
    <name evidence="2" type="ORF">E8A74_11745</name>
</gene>
<accession>A0A4U1JEQ8</accession>
<dbReference type="Proteomes" id="UP000309215">
    <property type="component" value="Unassembled WGS sequence"/>
</dbReference>
<feature type="compositionally biased region" description="Basic and acidic residues" evidence="1">
    <location>
        <begin position="96"/>
        <end position="105"/>
    </location>
</feature>
<organism evidence="2 3">
    <name type="scientific">Polyangium fumosum</name>
    <dbReference type="NCBI Taxonomy" id="889272"/>
    <lineage>
        <taxon>Bacteria</taxon>
        <taxon>Pseudomonadati</taxon>
        <taxon>Myxococcota</taxon>
        <taxon>Polyangia</taxon>
        <taxon>Polyangiales</taxon>
        <taxon>Polyangiaceae</taxon>
        <taxon>Polyangium</taxon>
    </lineage>
</organism>
<comment type="caution">
    <text evidence="2">The sequence shown here is derived from an EMBL/GenBank/DDBJ whole genome shotgun (WGS) entry which is preliminary data.</text>
</comment>
<name>A0A4U1JEQ8_9BACT</name>
<evidence type="ECO:0000313" key="3">
    <source>
        <dbReference type="Proteomes" id="UP000309215"/>
    </source>
</evidence>
<feature type="region of interest" description="Disordered" evidence="1">
    <location>
        <begin position="72"/>
        <end position="105"/>
    </location>
</feature>